<name>A0A9Q8USL1_PASFU</name>
<dbReference type="GO" id="GO:0019825">
    <property type="term" value="F:oxygen binding"/>
    <property type="evidence" value="ECO:0007669"/>
    <property type="project" value="InterPro"/>
</dbReference>
<dbReference type="RefSeq" id="XP_047765256.1">
    <property type="nucleotide sequence ID" value="XM_047910592.1"/>
</dbReference>
<proteinExistence type="predicted"/>
<gene>
    <name evidence="3" type="ORF">CLAFUR5_11444</name>
</gene>
<evidence type="ECO:0000259" key="2">
    <source>
        <dbReference type="Pfam" id="PF11563"/>
    </source>
</evidence>
<protein>
    <recommendedName>
        <fullName evidence="2">Globin-sensor domain-containing protein</fullName>
    </recommendedName>
</protein>
<dbReference type="Pfam" id="PF11563">
    <property type="entry name" value="Protoglobin"/>
    <property type="match status" value="1"/>
</dbReference>
<evidence type="ECO:0000256" key="1">
    <source>
        <dbReference type="SAM" id="MobiDB-lite"/>
    </source>
</evidence>
<dbReference type="PANTHER" id="PTHR42071">
    <property type="entry name" value="PROTOGLOBIN DOMAIN-CONTAINING PROTEIN"/>
    <property type="match status" value="1"/>
</dbReference>
<dbReference type="OrthoDB" id="10027058at2759"/>
<dbReference type="KEGG" id="ffu:CLAFUR5_11444"/>
<dbReference type="InterPro" id="IPR012292">
    <property type="entry name" value="Globin/Proto"/>
</dbReference>
<feature type="region of interest" description="Disordered" evidence="1">
    <location>
        <begin position="200"/>
        <end position="268"/>
    </location>
</feature>
<dbReference type="InterPro" id="IPR044398">
    <property type="entry name" value="Globin-sensor_dom"/>
</dbReference>
<sequence>MTSLPRGMEHVDRRELYTSLPARVTYLHEFRVFGPDDVEALIDSQVYIKTIIPAIVNMVYKKLLKHDITARVFSNRDSRSEENPDTFVSEESSAIQNRKMFLRWYLTKLNSDPSKMEYWEYLDKVGLMHVGKGRRNPLHVDYVFLGACLGYIQDAMMESILSHPKLHRTRKIAINDLLARWHVRDGDEYLDEADEENITAQAQEPEGYLHGKKILGDGHSDSGADDSSIHTNGTSNTSGSGKTSLGRNIEDIEGSQMRCPFGGLAIGDQRAEMTRPSLKGMMDEVRQHPSSPSGIPKLRLVDRKTVCKENLKPDPFR</sequence>
<organism evidence="3 4">
    <name type="scientific">Passalora fulva</name>
    <name type="common">Tomato leaf mold</name>
    <name type="synonym">Cladosporium fulvum</name>
    <dbReference type="NCBI Taxonomy" id="5499"/>
    <lineage>
        <taxon>Eukaryota</taxon>
        <taxon>Fungi</taxon>
        <taxon>Dikarya</taxon>
        <taxon>Ascomycota</taxon>
        <taxon>Pezizomycotina</taxon>
        <taxon>Dothideomycetes</taxon>
        <taxon>Dothideomycetidae</taxon>
        <taxon>Mycosphaerellales</taxon>
        <taxon>Mycosphaerellaceae</taxon>
        <taxon>Fulvia</taxon>
    </lineage>
</organism>
<keyword evidence="4" id="KW-1185">Reference proteome</keyword>
<dbReference type="Gene3D" id="1.10.490.10">
    <property type="entry name" value="Globins"/>
    <property type="match status" value="1"/>
</dbReference>
<dbReference type="GeneID" id="71991322"/>
<dbReference type="EMBL" id="CP090170">
    <property type="protein sequence ID" value="UJO20890.1"/>
    <property type="molecule type" value="Genomic_DNA"/>
</dbReference>
<feature type="compositionally biased region" description="Low complexity" evidence="1">
    <location>
        <begin position="231"/>
        <end position="246"/>
    </location>
</feature>
<dbReference type="GO" id="GO:0020037">
    <property type="term" value="F:heme binding"/>
    <property type="evidence" value="ECO:0007669"/>
    <property type="project" value="InterPro"/>
</dbReference>
<feature type="domain" description="Globin-sensor" evidence="2">
    <location>
        <begin position="22"/>
        <end position="174"/>
    </location>
</feature>
<evidence type="ECO:0000313" key="3">
    <source>
        <dbReference type="EMBL" id="UJO20890.1"/>
    </source>
</evidence>
<evidence type="ECO:0000313" key="4">
    <source>
        <dbReference type="Proteomes" id="UP000756132"/>
    </source>
</evidence>
<dbReference type="Proteomes" id="UP000756132">
    <property type="component" value="Chromosome 8"/>
</dbReference>
<reference evidence="3" key="1">
    <citation type="submission" date="2021-12" db="EMBL/GenBank/DDBJ databases">
        <authorList>
            <person name="Zaccaron A."/>
            <person name="Stergiopoulos I."/>
        </authorList>
    </citation>
    <scope>NUCLEOTIDE SEQUENCE</scope>
    <source>
        <strain evidence="3">Race5_Kim</strain>
    </source>
</reference>
<reference evidence="3" key="2">
    <citation type="journal article" date="2022" name="Microb. Genom.">
        <title>A chromosome-scale genome assembly of the tomato pathogen Cladosporium fulvum reveals a compartmentalized genome architecture and the presence of a dispensable chromosome.</title>
        <authorList>
            <person name="Zaccaron A.Z."/>
            <person name="Chen L.H."/>
            <person name="Samaras A."/>
            <person name="Stergiopoulos I."/>
        </authorList>
    </citation>
    <scope>NUCLEOTIDE SEQUENCE</scope>
    <source>
        <strain evidence="3">Race5_Kim</strain>
    </source>
</reference>
<accession>A0A9Q8USL1</accession>
<dbReference type="PANTHER" id="PTHR42071:SF1">
    <property type="entry name" value="GLOBIN-SENSOR DOMAIN-CONTAINING PROTEIN"/>
    <property type="match status" value="1"/>
</dbReference>
<dbReference type="AlphaFoldDB" id="A0A9Q8USL1"/>